<dbReference type="SUPFAM" id="SSF56112">
    <property type="entry name" value="Protein kinase-like (PK-like)"/>
    <property type="match status" value="1"/>
</dbReference>
<dbReference type="Proteomes" id="UP000234748">
    <property type="component" value="Unassembled WGS sequence"/>
</dbReference>
<accession>A0A2N5M4U4</accession>
<keyword evidence="1" id="KW-1133">Transmembrane helix</keyword>
<keyword evidence="1" id="KW-0812">Transmembrane</keyword>
<reference evidence="2 3" key="1">
    <citation type="submission" date="2017-11" db="EMBL/GenBank/DDBJ databases">
        <title>Comparitive Functional Genomics of Dry Heat Resistant strains isolated from the Viking Spacecraft.</title>
        <authorList>
            <person name="Seuylemezian A."/>
            <person name="Cooper K."/>
            <person name="Vaishampayan P."/>
        </authorList>
    </citation>
    <scope>NUCLEOTIDE SEQUENCE [LARGE SCALE GENOMIC DNA]</scope>
    <source>
        <strain evidence="2 3">V1-29</strain>
    </source>
</reference>
<protein>
    <recommendedName>
        <fullName evidence="4">Protein kinase domain-containing protein</fullName>
    </recommendedName>
</protein>
<proteinExistence type="predicted"/>
<feature type="transmembrane region" description="Helical" evidence="1">
    <location>
        <begin position="125"/>
        <end position="143"/>
    </location>
</feature>
<sequence length="176" mass="20397">MSDNHKKKKRLKKRRFLTKQERQLIERWVSQMGNYPLDTPYQKMKIAEQIMQLPYKMIGNGLNRMVFDLGNGYVLKVAVSGIGLTSNKKEYTLYHSCHKEIRPFLCPVLEMGEGWIVMKKVKRKAAININNLISLVMLSSTFYRNGILPVDLRLDNVALSTENKMIVIDYGLFIAL</sequence>
<keyword evidence="3" id="KW-1185">Reference proteome</keyword>
<evidence type="ECO:0008006" key="4">
    <source>
        <dbReference type="Google" id="ProtNLM"/>
    </source>
</evidence>
<dbReference type="RefSeq" id="WP_101642914.1">
    <property type="nucleotide sequence ID" value="NZ_PGUY01000041.1"/>
</dbReference>
<keyword evidence="1" id="KW-0472">Membrane</keyword>
<dbReference type="InterPro" id="IPR011009">
    <property type="entry name" value="Kinase-like_dom_sf"/>
</dbReference>
<comment type="caution">
    <text evidence="2">The sequence shown here is derived from an EMBL/GenBank/DDBJ whole genome shotgun (WGS) entry which is preliminary data.</text>
</comment>
<organism evidence="2 3">
    <name type="scientific">Peribacillus deserti</name>
    <dbReference type="NCBI Taxonomy" id="673318"/>
    <lineage>
        <taxon>Bacteria</taxon>
        <taxon>Bacillati</taxon>
        <taxon>Bacillota</taxon>
        <taxon>Bacilli</taxon>
        <taxon>Bacillales</taxon>
        <taxon>Bacillaceae</taxon>
        <taxon>Peribacillus</taxon>
    </lineage>
</organism>
<dbReference type="EMBL" id="PGUY01000041">
    <property type="protein sequence ID" value="PLT29379.1"/>
    <property type="molecule type" value="Genomic_DNA"/>
</dbReference>
<evidence type="ECO:0000313" key="2">
    <source>
        <dbReference type="EMBL" id="PLT29379.1"/>
    </source>
</evidence>
<dbReference type="AlphaFoldDB" id="A0A2N5M4U4"/>
<evidence type="ECO:0000256" key="1">
    <source>
        <dbReference type="SAM" id="Phobius"/>
    </source>
</evidence>
<name>A0A2N5M4U4_9BACI</name>
<dbReference type="OrthoDB" id="1739422at2"/>
<evidence type="ECO:0000313" key="3">
    <source>
        <dbReference type="Proteomes" id="UP000234748"/>
    </source>
</evidence>
<gene>
    <name evidence="2" type="ORF">CUU66_13205</name>
</gene>